<keyword evidence="2" id="KW-0732">Signal</keyword>
<dbReference type="PANTHER" id="PTHR35936:SF6">
    <property type="entry name" value="AMINO ACID ABC TRANSPORTER SUBSTRATE-BINDING PAAT FAMILY PROTEIN"/>
    <property type="match status" value="1"/>
</dbReference>
<dbReference type="OrthoDB" id="370676at2"/>
<name>A0A431WX01_9GAMM</name>
<dbReference type="Pfam" id="PF00497">
    <property type="entry name" value="SBP_bac_3"/>
    <property type="match status" value="1"/>
</dbReference>
<gene>
    <name evidence="4" type="ORF">EKG38_04065</name>
</gene>
<organism evidence="4 5">
    <name type="scientific">Shewanella canadensis</name>
    <dbReference type="NCBI Taxonomy" id="271096"/>
    <lineage>
        <taxon>Bacteria</taxon>
        <taxon>Pseudomonadati</taxon>
        <taxon>Pseudomonadota</taxon>
        <taxon>Gammaproteobacteria</taxon>
        <taxon>Alteromonadales</taxon>
        <taxon>Shewanellaceae</taxon>
        <taxon>Shewanella</taxon>
    </lineage>
</organism>
<sequence>MPLISMAIVFELQWRCKQRIPTMRLLFKCLLPLLLLLPHFVVAESRPLRILSHDRPPFHFADSQGEVVGICVDIIDIIFEEMELEYEVIDLKWARVWHKIEKGEGEAAFTTSRKAPREPYLYYPETDMWRSEFVFFVQKSDKALAPNGSYAEVARSGGKVGVWRGASYDDVFWKTFPYKDGTTTYSPNLKKHDVYNKQLFIVKGPSHAVKMLGRGRVSFFLEDRITGQYLVNKNNLEGSVVSYEQVVFSKGYPMPFIKNSDYPDLKQISEEFERRLIILKNDGRYEAILNRWLNQ</sequence>
<dbReference type="InterPro" id="IPR001638">
    <property type="entry name" value="Solute-binding_3/MltF_N"/>
</dbReference>
<dbReference type="SUPFAM" id="SSF53850">
    <property type="entry name" value="Periplasmic binding protein-like II"/>
    <property type="match status" value="1"/>
</dbReference>
<keyword evidence="5" id="KW-1185">Reference proteome</keyword>
<evidence type="ECO:0000313" key="5">
    <source>
        <dbReference type="Proteomes" id="UP000267448"/>
    </source>
</evidence>
<evidence type="ECO:0000256" key="1">
    <source>
        <dbReference type="ARBA" id="ARBA00010333"/>
    </source>
</evidence>
<dbReference type="Proteomes" id="UP000267448">
    <property type="component" value="Unassembled WGS sequence"/>
</dbReference>
<comment type="caution">
    <text evidence="4">The sequence shown here is derived from an EMBL/GenBank/DDBJ whole genome shotgun (WGS) entry which is preliminary data.</text>
</comment>
<dbReference type="SMART" id="SM00062">
    <property type="entry name" value="PBPb"/>
    <property type="match status" value="1"/>
</dbReference>
<dbReference type="AlphaFoldDB" id="A0A431WX01"/>
<evidence type="ECO:0000256" key="2">
    <source>
        <dbReference type="ARBA" id="ARBA00022729"/>
    </source>
</evidence>
<comment type="similarity">
    <text evidence="1">Belongs to the bacterial solute-binding protein 3 family.</text>
</comment>
<reference evidence="4 5" key="1">
    <citation type="submission" date="2018-12" db="EMBL/GenBank/DDBJ databases">
        <authorList>
            <person name="Yu L."/>
        </authorList>
    </citation>
    <scope>NUCLEOTIDE SEQUENCE [LARGE SCALE GENOMIC DNA]</scope>
    <source>
        <strain evidence="4 5">HAW-EB2</strain>
    </source>
</reference>
<protein>
    <submittedName>
        <fullName evidence="4">Transporter substrate-binding domain-containing protein</fullName>
    </submittedName>
</protein>
<dbReference type="PANTHER" id="PTHR35936">
    <property type="entry name" value="MEMBRANE-BOUND LYTIC MUREIN TRANSGLYCOSYLASE F"/>
    <property type="match status" value="1"/>
</dbReference>
<dbReference type="Gene3D" id="3.40.190.10">
    <property type="entry name" value="Periplasmic binding protein-like II"/>
    <property type="match status" value="2"/>
</dbReference>
<evidence type="ECO:0000259" key="3">
    <source>
        <dbReference type="SMART" id="SM00062"/>
    </source>
</evidence>
<dbReference type="EMBL" id="RXNU01000002">
    <property type="protein sequence ID" value="RTR39941.1"/>
    <property type="molecule type" value="Genomic_DNA"/>
</dbReference>
<feature type="domain" description="Solute-binding protein family 3/N-terminal" evidence="3">
    <location>
        <begin position="47"/>
        <end position="295"/>
    </location>
</feature>
<proteinExistence type="inferred from homology"/>
<accession>A0A431WX01</accession>
<evidence type="ECO:0000313" key="4">
    <source>
        <dbReference type="EMBL" id="RTR39941.1"/>
    </source>
</evidence>